<comment type="similarity">
    <text evidence="1">Belongs to the ComF/GntX family.</text>
</comment>
<evidence type="ECO:0000256" key="1">
    <source>
        <dbReference type="ARBA" id="ARBA00008007"/>
    </source>
</evidence>
<gene>
    <name evidence="4" type="ORF">RASY3_16170</name>
</gene>
<evidence type="ECO:0000313" key="4">
    <source>
        <dbReference type="EMBL" id="EXM37853.1"/>
    </source>
</evidence>
<keyword evidence="5" id="KW-1185">Reference proteome</keyword>
<dbReference type="CDD" id="cd06223">
    <property type="entry name" value="PRTases_typeI"/>
    <property type="match status" value="1"/>
</dbReference>
<dbReference type="PATRIC" id="fig|1341156.4.peg.2833"/>
<dbReference type="InterPro" id="IPR044005">
    <property type="entry name" value="DZR_2"/>
</dbReference>
<proteinExistence type="inferred from homology"/>
<dbReference type="EMBL" id="JEOB01000004">
    <property type="protein sequence ID" value="EXM37853.1"/>
    <property type="molecule type" value="Genomic_DNA"/>
</dbReference>
<dbReference type="OrthoDB" id="9779910at2"/>
<dbReference type="Pfam" id="PF00156">
    <property type="entry name" value="Pribosyltran"/>
    <property type="match status" value="1"/>
</dbReference>
<feature type="domain" description="Double zinc ribbon" evidence="3">
    <location>
        <begin position="12"/>
        <end position="42"/>
    </location>
</feature>
<dbReference type="AlphaFoldDB" id="A0A011VT94"/>
<dbReference type="PANTHER" id="PTHR47505">
    <property type="entry name" value="DNA UTILIZATION PROTEIN YHGH"/>
    <property type="match status" value="1"/>
</dbReference>
<evidence type="ECO:0000259" key="3">
    <source>
        <dbReference type="Pfam" id="PF18912"/>
    </source>
</evidence>
<organism evidence="4 5">
    <name type="scientific">Ruminococcus albus SY3</name>
    <dbReference type="NCBI Taxonomy" id="1341156"/>
    <lineage>
        <taxon>Bacteria</taxon>
        <taxon>Bacillati</taxon>
        <taxon>Bacillota</taxon>
        <taxon>Clostridia</taxon>
        <taxon>Eubacteriales</taxon>
        <taxon>Oscillospiraceae</taxon>
        <taxon>Ruminococcus</taxon>
    </lineage>
</organism>
<evidence type="ECO:0000259" key="2">
    <source>
        <dbReference type="Pfam" id="PF00156"/>
    </source>
</evidence>
<dbReference type="InterPro" id="IPR051910">
    <property type="entry name" value="ComF/GntX_DNA_util-trans"/>
</dbReference>
<keyword evidence="4" id="KW-0328">Glycosyltransferase</keyword>
<comment type="caution">
    <text evidence="4">The sequence shown here is derived from an EMBL/GenBank/DDBJ whole genome shotgun (WGS) entry which is preliminary data.</text>
</comment>
<evidence type="ECO:0000313" key="5">
    <source>
        <dbReference type="Proteomes" id="UP000021369"/>
    </source>
</evidence>
<dbReference type="GO" id="GO:0016757">
    <property type="term" value="F:glycosyltransferase activity"/>
    <property type="evidence" value="ECO:0007669"/>
    <property type="project" value="UniProtKB-KW"/>
</dbReference>
<dbReference type="SUPFAM" id="SSF53271">
    <property type="entry name" value="PRTase-like"/>
    <property type="match status" value="1"/>
</dbReference>
<reference evidence="4 5" key="1">
    <citation type="submission" date="2013-06" db="EMBL/GenBank/DDBJ databases">
        <title>Rumen cellulosomics: divergent fiber-degrading strategies revealed by comparative genome-wide analysis of six Ruminococcal strains.</title>
        <authorList>
            <person name="Dassa B."/>
            <person name="Borovok I."/>
            <person name="Lamed R."/>
            <person name="Flint H."/>
            <person name="Yeoman C.J."/>
            <person name="White B."/>
            <person name="Bayer E.A."/>
        </authorList>
    </citation>
    <scope>NUCLEOTIDE SEQUENCE [LARGE SCALE GENOMIC DNA]</scope>
    <source>
        <strain evidence="4 5">SY3</strain>
    </source>
</reference>
<dbReference type="Gene3D" id="3.40.50.2020">
    <property type="match status" value="1"/>
</dbReference>
<sequence length="234" mass="25933">MLATKGVYKYLADIVFPNTCALCGKVIKWNGLMCEKCAEDMPETFEGLIHIENTDGAVGVFYYEGDIIGLIYKLKHGDSVFNFAELSADMIADKLRNRGISESIDIVTAVPMHFSKKMVRGRDQAELLARFTADKLGKPTDFHLLKRKKDSTEQHKLERDERQLHAEEVYTALSKHRDISGKTVLICDDVITTGSTIRACAAQLKSMGAKKVYACSAAVSAVYKKSGDCDDIVP</sequence>
<feature type="domain" description="Phosphoribosyltransferase" evidence="2">
    <location>
        <begin position="125"/>
        <end position="217"/>
    </location>
</feature>
<dbReference type="PANTHER" id="PTHR47505:SF1">
    <property type="entry name" value="DNA UTILIZATION PROTEIN YHGH"/>
    <property type="match status" value="1"/>
</dbReference>
<accession>A0A011VT94</accession>
<dbReference type="InterPro" id="IPR029057">
    <property type="entry name" value="PRTase-like"/>
</dbReference>
<dbReference type="InterPro" id="IPR000836">
    <property type="entry name" value="PRTase_dom"/>
</dbReference>
<dbReference type="Pfam" id="PF18912">
    <property type="entry name" value="DZR_2"/>
    <property type="match status" value="1"/>
</dbReference>
<dbReference type="RefSeq" id="WP_037289811.1">
    <property type="nucleotide sequence ID" value="NZ_JEOB01000004.1"/>
</dbReference>
<dbReference type="Proteomes" id="UP000021369">
    <property type="component" value="Unassembled WGS sequence"/>
</dbReference>
<protein>
    <submittedName>
        <fullName evidence="4">Phosphoribosyltransferase</fullName>
    </submittedName>
</protein>
<name>A0A011VT94_RUMAL</name>
<keyword evidence="4" id="KW-0808">Transferase</keyword>